<organism evidence="1 2">
    <name type="scientific">Aspergillus pseudonomiae</name>
    <dbReference type="NCBI Taxonomy" id="1506151"/>
    <lineage>
        <taxon>Eukaryota</taxon>
        <taxon>Fungi</taxon>
        <taxon>Dikarya</taxon>
        <taxon>Ascomycota</taxon>
        <taxon>Pezizomycotina</taxon>
        <taxon>Eurotiomycetes</taxon>
        <taxon>Eurotiomycetidae</taxon>
        <taxon>Eurotiales</taxon>
        <taxon>Aspergillaceae</taxon>
        <taxon>Aspergillus</taxon>
        <taxon>Aspergillus subgen. Circumdati</taxon>
    </lineage>
</organism>
<gene>
    <name evidence="1" type="ORF">BDV37DRAFT_283059</name>
</gene>
<accession>A0A5N6IIA5</accession>
<proteinExistence type="predicted"/>
<dbReference type="EMBL" id="ML736769">
    <property type="protein sequence ID" value="KAE8404253.1"/>
    <property type="molecule type" value="Genomic_DNA"/>
</dbReference>
<accession>A0A5N7DE06</accession>
<dbReference type="GeneID" id="43671896"/>
<dbReference type="RefSeq" id="XP_031941572.1">
    <property type="nucleotide sequence ID" value="XM_032087205.1"/>
</dbReference>
<dbReference type="AlphaFoldDB" id="A0A5N7DE06"/>
<evidence type="ECO:0000313" key="2">
    <source>
        <dbReference type="Proteomes" id="UP000325579"/>
    </source>
</evidence>
<reference evidence="1 2" key="1">
    <citation type="submission" date="2019-04" db="EMBL/GenBank/DDBJ databases">
        <authorList>
            <consortium name="DOE Joint Genome Institute"/>
            <person name="Mondo S."/>
            <person name="Kjaerbolling I."/>
            <person name="Vesth T."/>
            <person name="Frisvad J.C."/>
            <person name="Nybo J.L."/>
            <person name="Theobald S."/>
            <person name="Kildgaard S."/>
            <person name="Isbrandt T."/>
            <person name="Kuo A."/>
            <person name="Sato A."/>
            <person name="Lyhne E.K."/>
            <person name="Kogle M.E."/>
            <person name="Wiebenga A."/>
            <person name="Kun R.S."/>
            <person name="Lubbers R.J."/>
            <person name="Makela M.R."/>
            <person name="Barry K."/>
            <person name="Chovatia M."/>
            <person name="Clum A."/>
            <person name="Daum C."/>
            <person name="Haridas S."/>
            <person name="He G."/>
            <person name="LaButti K."/>
            <person name="Lipzen A."/>
            <person name="Riley R."/>
            <person name="Salamov A."/>
            <person name="Simmons B.A."/>
            <person name="Magnuson J.K."/>
            <person name="Henrissat B."/>
            <person name="Mortensen U.H."/>
            <person name="Larsen T.O."/>
            <person name="Devries R.P."/>
            <person name="Grigoriev I.V."/>
            <person name="Machida M."/>
            <person name="Baker S.E."/>
            <person name="Andersen M.R."/>
            <person name="Cantor M.N."/>
            <person name="Hua S.X."/>
        </authorList>
    </citation>
    <scope>NUCLEOTIDE SEQUENCE [LARGE SCALE GENOMIC DNA]</scope>
    <source>
        <strain evidence="1 2">CBS 119388</strain>
    </source>
</reference>
<keyword evidence="2" id="KW-1185">Reference proteome</keyword>
<name>A0A5N7DE06_9EURO</name>
<protein>
    <submittedName>
        <fullName evidence="1">Uncharacterized protein</fullName>
    </submittedName>
</protein>
<evidence type="ECO:0000313" key="1">
    <source>
        <dbReference type="EMBL" id="KAE8404253.1"/>
    </source>
</evidence>
<dbReference type="OrthoDB" id="5419802at2759"/>
<sequence length="203" mass="22301">MSCSALHAPDEIRAAATAVGNALARGEKYALVGGSACVVLGSSRTTQHVDFVVLRGGISSARQLLRASSDFEIEARTNHTTYRATRPVQIDILAPPSLFQEPFDQSTEVITIGGIKILKPALLLNAICGSITGRFTEEKRKTDSLDIWFLLEFCARNPEHLPKSSEVPNATKQFVQELIQLYGGEEDWVRAGYNLHTGRFNRD</sequence>
<dbReference type="SUPFAM" id="SSF81301">
    <property type="entry name" value="Nucleotidyltransferase"/>
    <property type="match status" value="1"/>
</dbReference>
<dbReference type="InterPro" id="IPR043519">
    <property type="entry name" value="NT_sf"/>
</dbReference>
<dbReference type="Proteomes" id="UP000325579">
    <property type="component" value="Unassembled WGS sequence"/>
</dbReference>